<dbReference type="EMBL" id="CAJNYT010000865">
    <property type="protein sequence ID" value="CAF3379399.1"/>
    <property type="molecule type" value="Genomic_DNA"/>
</dbReference>
<dbReference type="EMBL" id="CAJOBQ010001210">
    <property type="protein sequence ID" value="CAF4466423.1"/>
    <property type="molecule type" value="Genomic_DNA"/>
</dbReference>
<dbReference type="Proteomes" id="UP000663848">
    <property type="component" value="Unassembled WGS sequence"/>
</dbReference>
<dbReference type="GO" id="GO:0034220">
    <property type="term" value="P:monoatomic ion transmembrane transport"/>
    <property type="evidence" value="ECO:0007669"/>
    <property type="project" value="UniProtKB-KW"/>
</dbReference>
<protein>
    <recommendedName>
        <fullName evidence="9">Innexin</fullName>
    </recommendedName>
</protein>
<dbReference type="Proteomes" id="UP000663869">
    <property type="component" value="Unassembled WGS sequence"/>
</dbReference>
<sequence length="387" mass="46285">MEWATNLISEIYKYLSHRDDTAIDRLNRLYTVTLLSAFVTLISSQQYIVGGRIICWTPQEFTKAHNTYSDDICWLGHRNYYVPENVTILDSPSTPRTYPFLIYPWLPIILIAMTVSFILPYLLVWHGLSARFGIDIKRLIQLDDPVASSRSIHFVLSQNYSIKNHRRCYVISIYLLMKFSYIIILFGQLILINRLLTGEYFIIDIQQIFNILSVKYNMWSSAHIPIETMCDFMVRMLGQNNNWYTVQCILPFNLFTKRIFALLAIWFIILFILNIIDFVYIWLWKRLWLSSHRYDYVFNFFDLYEIYLDNKKDDHRLRLATTNSRILRQEFVYKYLNIDGYLLLKLLHENSSDIKMSYLVANLFKQFSQEKNQQYQIIQRHDSSTDV</sequence>
<keyword evidence="8 9" id="KW-0407">Ion channel</keyword>
<evidence type="ECO:0000313" key="14">
    <source>
        <dbReference type="Proteomes" id="UP000663872"/>
    </source>
</evidence>
<dbReference type="PRINTS" id="PR01262">
    <property type="entry name" value="INNEXIN"/>
</dbReference>
<dbReference type="InterPro" id="IPR000990">
    <property type="entry name" value="Innexin"/>
</dbReference>
<keyword evidence="4 9" id="KW-0812">Transmembrane</keyword>
<keyword evidence="6 9" id="KW-0406">Ion transport</keyword>
<keyword evidence="5 9" id="KW-1133">Transmembrane helix</keyword>
<feature type="transmembrane region" description="Helical" evidence="9">
    <location>
        <begin position="168"/>
        <end position="191"/>
    </location>
</feature>
<evidence type="ECO:0000256" key="8">
    <source>
        <dbReference type="ARBA" id="ARBA00023303"/>
    </source>
</evidence>
<dbReference type="AlphaFoldDB" id="A0A817YAE9"/>
<dbReference type="GO" id="GO:0005921">
    <property type="term" value="C:gap junction"/>
    <property type="evidence" value="ECO:0007669"/>
    <property type="project" value="UniProtKB-UniRule"/>
</dbReference>
<evidence type="ECO:0000313" key="13">
    <source>
        <dbReference type="EMBL" id="CAF4851362.1"/>
    </source>
</evidence>
<feature type="transmembrane region" description="Helical" evidence="9">
    <location>
        <begin position="102"/>
        <end position="124"/>
    </location>
</feature>
<comment type="function">
    <text evidence="9">Structural component of the gap junctions.</text>
</comment>
<dbReference type="EMBL" id="CAJOBR010006800">
    <property type="protein sequence ID" value="CAF4851362.1"/>
    <property type="molecule type" value="Genomic_DNA"/>
</dbReference>
<dbReference type="Pfam" id="PF00876">
    <property type="entry name" value="Innexin"/>
    <property type="match status" value="1"/>
</dbReference>
<name>A0A817YAE9_9BILA</name>
<gene>
    <name evidence="9" type="primary">inx</name>
    <name evidence="11" type="ORF">FME351_LOCUS19503</name>
    <name evidence="10" type="ORF">GRG538_LOCUS8050</name>
    <name evidence="13" type="ORF">QYT958_LOCUS27201</name>
    <name evidence="12" type="ORF">TSG867_LOCUS18264</name>
</gene>
<feature type="transmembrane region" description="Helical" evidence="9">
    <location>
        <begin position="259"/>
        <end position="283"/>
    </location>
</feature>
<evidence type="ECO:0000313" key="11">
    <source>
        <dbReference type="EMBL" id="CAF3551526.1"/>
    </source>
</evidence>
<organism evidence="10 14">
    <name type="scientific">Rotaria socialis</name>
    <dbReference type="NCBI Taxonomy" id="392032"/>
    <lineage>
        <taxon>Eukaryota</taxon>
        <taxon>Metazoa</taxon>
        <taxon>Spiralia</taxon>
        <taxon>Gnathifera</taxon>
        <taxon>Rotifera</taxon>
        <taxon>Eurotatoria</taxon>
        <taxon>Bdelloidea</taxon>
        <taxon>Philodinida</taxon>
        <taxon>Philodinidae</taxon>
        <taxon>Rotaria</taxon>
    </lineage>
</organism>
<evidence type="ECO:0000256" key="1">
    <source>
        <dbReference type="ARBA" id="ARBA00004651"/>
    </source>
</evidence>
<comment type="caution">
    <text evidence="10">The sequence shown here is derived from an EMBL/GenBank/DDBJ whole genome shotgun (WGS) entry which is preliminary data.</text>
</comment>
<dbReference type="Proteomes" id="UP000663862">
    <property type="component" value="Unassembled WGS sequence"/>
</dbReference>
<dbReference type="GO" id="GO:0005886">
    <property type="term" value="C:plasma membrane"/>
    <property type="evidence" value="ECO:0007669"/>
    <property type="project" value="UniProtKB-SubCell"/>
</dbReference>
<keyword evidence="7 9" id="KW-0472">Membrane</keyword>
<evidence type="ECO:0000256" key="6">
    <source>
        <dbReference type="ARBA" id="ARBA00023065"/>
    </source>
</evidence>
<proteinExistence type="inferred from homology"/>
<dbReference type="GO" id="GO:0005243">
    <property type="term" value="F:gap junction channel activity"/>
    <property type="evidence" value="ECO:0007669"/>
    <property type="project" value="TreeGrafter"/>
</dbReference>
<comment type="subcellular location">
    <subcellularLocation>
        <location evidence="1 9">Cell membrane</location>
        <topology evidence="1 9">Multi-pass membrane protein</topology>
    </subcellularLocation>
</comment>
<keyword evidence="2 9" id="KW-0813">Transport</keyword>
<evidence type="ECO:0000256" key="2">
    <source>
        <dbReference type="ARBA" id="ARBA00022448"/>
    </source>
</evidence>
<evidence type="ECO:0000313" key="10">
    <source>
        <dbReference type="EMBL" id="CAF3379399.1"/>
    </source>
</evidence>
<evidence type="ECO:0000256" key="7">
    <source>
        <dbReference type="ARBA" id="ARBA00023136"/>
    </source>
</evidence>
<reference evidence="10" key="1">
    <citation type="submission" date="2021-02" db="EMBL/GenBank/DDBJ databases">
        <authorList>
            <person name="Nowell W R."/>
        </authorList>
    </citation>
    <scope>NUCLEOTIDE SEQUENCE</scope>
</reference>
<dbReference type="Proteomes" id="UP000663872">
    <property type="component" value="Unassembled WGS sequence"/>
</dbReference>
<dbReference type="PANTHER" id="PTHR11893:SF36">
    <property type="entry name" value="INNEXIN-5"/>
    <property type="match status" value="1"/>
</dbReference>
<evidence type="ECO:0000313" key="12">
    <source>
        <dbReference type="EMBL" id="CAF4466423.1"/>
    </source>
</evidence>
<dbReference type="PANTHER" id="PTHR11893">
    <property type="entry name" value="INNEXIN"/>
    <property type="match status" value="1"/>
</dbReference>
<comment type="similarity">
    <text evidence="9">Belongs to the pannexin family.</text>
</comment>
<evidence type="ECO:0000256" key="4">
    <source>
        <dbReference type="ARBA" id="ARBA00022692"/>
    </source>
</evidence>
<comment type="caution">
    <text evidence="9">Lacks conserved residue(s) required for the propagation of feature annotation.</text>
</comment>
<accession>A0A817YAE9</accession>
<evidence type="ECO:0000256" key="3">
    <source>
        <dbReference type="ARBA" id="ARBA00022475"/>
    </source>
</evidence>
<dbReference type="EMBL" id="CAJNYU010002424">
    <property type="protein sequence ID" value="CAF3551526.1"/>
    <property type="molecule type" value="Genomic_DNA"/>
</dbReference>
<evidence type="ECO:0000256" key="5">
    <source>
        <dbReference type="ARBA" id="ARBA00022989"/>
    </source>
</evidence>
<dbReference type="PROSITE" id="PS51013">
    <property type="entry name" value="PANNEXIN"/>
    <property type="match status" value="1"/>
</dbReference>
<keyword evidence="3" id="KW-1003">Cell membrane</keyword>
<evidence type="ECO:0000256" key="9">
    <source>
        <dbReference type="RuleBase" id="RU010713"/>
    </source>
</evidence>